<reference evidence="1 2" key="1">
    <citation type="submission" date="2024-09" db="EMBL/GenBank/DDBJ databases">
        <authorList>
            <person name="Sun Q."/>
            <person name="Mori K."/>
        </authorList>
    </citation>
    <scope>NUCLEOTIDE SEQUENCE [LARGE SCALE GENOMIC DNA]</scope>
    <source>
        <strain evidence="1 2">NCAIM B.02340</strain>
    </source>
</reference>
<dbReference type="RefSeq" id="WP_188847629.1">
    <property type="nucleotide sequence ID" value="NZ_BMPJ01000017.1"/>
</dbReference>
<proteinExistence type="predicted"/>
<name>A0ABV6Q2L2_9DEIN</name>
<keyword evidence="2" id="KW-1185">Reference proteome</keyword>
<accession>A0ABV6Q2L2</accession>
<organism evidence="1 2">
    <name type="scientific">Thermus composti</name>
    <dbReference type="NCBI Taxonomy" id="532059"/>
    <lineage>
        <taxon>Bacteria</taxon>
        <taxon>Thermotogati</taxon>
        <taxon>Deinococcota</taxon>
        <taxon>Deinococci</taxon>
        <taxon>Thermales</taxon>
        <taxon>Thermaceae</taxon>
        <taxon>Thermus</taxon>
    </lineage>
</organism>
<evidence type="ECO:0000313" key="1">
    <source>
        <dbReference type="EMBL" id="MFC0595393.1"/>
    </source>
</evidence>
<protein>
    <submittedName>
        <fullName evidence="1">Uncharacterized protein</fullName>
    </submittedName>
</protein>
<evidence type="ECO:0000313" key="2">
    <source>
        <dbReference type="Proteomes" id="UP001589830"/>
    </source>
</evidence>
<dbReference type="EMBL" id="JBHLTW010000015">
    <property type="protein sequence ID" value="MFC0595393.1"/>
    <property type="molecule type" value="Genomic_DNA"/>
</dbReference>
<comment type="caution">
    <text evidence="1">The sequence shown here is derived from an EMBL/GenBank/DDBJ whole genome shotgun (WGS) entry which is preliminary data.</text>
</comment>
<dbReference type="Proteomes" id="UP001589830">
    <property type="component" value="Unassembled WGS sequence"/>
</dbReference>
<gene>
    <name evidence="1" type="ORF">ACFFFP_04330</name>
</gene>
<sequence>MAEAQSPFQAVLVVEATALPPKGPGHLPAVLALNQTFPVPSNRLAPKAHKALPGILQAFLRRNPQGGQVPALLYPRTEGCRLDPVGTLLAKLYTTQAPPLPPGRFRVVGVVVGMEGDRLEVEIRPNAHKGTLADVFTLCLLRSPGLAASWGKGEVWAFQGRLEGESLVVEEAERV</sequence>